<dbReference type="AlphaFoldDB" id="A0A9P0VU22"/>
<proteinExistence type="predicted"/>
<sequence>MSSSSFNKSCLKDCLRLGLEMNRKDDESDIAKASVDCVVKDVTSIVSRIGQAQQVSYTG</sequence>
<evidence type="ECO:0000313" key="1">
    <source>
        <dbReference type="EMBL" id="CAH2020479.1"/>
    </source>
</evidence>
<accession>A0A9P0VU22</accession>
<dbReference type="Proteomes" id="UP001152888">
    <property type="component" value="Unassembled WGS sequence"/>
</dbReference>
<evidence type="ECO:0000313" key="2">
    <source>
        <dbReference type="Proteomes" id="UP001152888"/>
    </source>
</evidence>
<gene>
    <name evidence="1" type="ORF">ACAOBT_LOCUS37885</name>
</gene>
<protein>
    <submittedName>
        <fullName evidence="1">Uncharacterized protein</fullName>
    </submittedName>
</protein>
<keyword evidence="2" id="KW-1185">Reference proteome</keyword>
<organism evidence="1 2">
    <name type="scientific">Acanthoscelides obtectus</name>
    <name type="common">Bean weevil</name>
    <name type="synonym">Bruchus obtectus</name>
    <dbReference type="NCBI Taxonomy" id="200917"/>
    <lineage>
        <taxon>Eukaryota</taxon>
        <taxon>Metazoa</taxon>
        <taxon>Ecdysozoa</taxon>
        <taxon>Arthropoda</taxon>
        <taxon>Hexapoda</taxon>
        <taxon>Insecta</taxon>
        <taxon>Pterygota</taxon>
        <taxon>Neoptera</taxon>
        <taxon>Endopterygota</taxon>
        <taxon>Coleoptera</taxon>
        <taxon>Polyphaga</taxon>
        <taxon>Cucujiformia</taxon>
        <taxon>Chrysomeloidea</taxon>
        <taxon>Chrysomelidae</taxon>
        <taxon>Bruchinae</taxon>
        <taxon>Bruchini</taxon>
        <taxon>Acanthoscelides</taxon>
    </lineage>
</organism>
<dbReference type="EMBL" id="CAKOFQ010011100">
    <property type="protein sequence ID" value="CAH2020479.1"/>
    <property type="molecule type" value="Genomic_DNA"/>
</dbReference>
<name>A0A9P0VU22_ACAOB</name>
<dbReference type="OrthoDB" id="10065698at2759"/>
<reference evidence="1" key="1">
    <citation type="submission" date="2022-03" db="EMBL/GenBank/DDBJ databases">
        <authorList>
            <person name="Sayadi A."/>
        </authorList>
    </citation>
    <scope>NUCLEOTIDE SEQUENCE</scope>
</reference>
<comment type="caution">
    <text evidence="1">The sequence shown here is derived from an EMBL/GenBank/DDBJ whole genome shotgun (WGS) entry which is preliminary data.</text>
</comment>